<evidence type="ECO:0000256" key="2">
    <source>
        <dbReference type="ARBA" id="ARBA00022448"/>
    </source>
</evidence>
<dbReference type="Proteomes" id="UP000032360">
    <property type="component" value="Unassembled WGS sequence"/>
</dbReference>
<evidence type="ECO:0000256" key="3">
    <source>
        <dbReference type="ARBA" id="ARBA00022475"/>
    </source>
</evidence>
<dbReference type="AlphaFoldDB" id="A0A0D8HGJ4"/>
<dbReference type="OrthoDB" id="9774769at2"/>
<gene>
    <name evidence="9 13" type="primary">secD</name>
    <name evidence="13" type="ORF">AXFE_22980</name>
</gene>
<dbReference type="PANTHER" id="PTHR30081">
    <property type="entry name" value="PROTEIN-EXPORT MEMBRANE PROTEIN SEC"/>
    <property type="match status" value="1"/>
</dbReference>
<feature type="transmembrane region" description="Helical" evidence="9">
    <location>
        <begin position="355"/>
        <end position="376"/>
    </location>
</feature>
<dbReference type="Pfam" id="PF22599">
    <property type="entry name" value="SecDF_P1_head"/>
    <property type="match status" value="1"/>
</dbReference>
<dbReference type="Pfam" id="PF02355">
    <property type="entry name" value="SecD_SecF_C"/>
    <property type="match status" value="1"/>
</dbReference>
<evidence type="ECO:0000259" key="11">
    <source>
        <dbReference type="Pfam" id="PF21760"/>
    </source>
</evidence>
<comment type="subunit">
    <text evidence="9">Forms a complex with SecF. Part of the essential Sec protein translocation apparatus which comprises SecA, SecYEG and auxiliary proteins SecDF. Other proteins may also be involved.</text>
</comment>
<keyword evidence="6 9" id="KW-1133">Transmembrane helix</keyword>
<feature type="transmembrane region" description="Helical" evidence="9">
    <location>
        <begin position="322"/>
        <end position="343"/>
    </location>
</feature>
<dbReference type="GO" id="GO:0006605">
    <property type="term" value="P:protein targeting"/>
    <property type="evidence" value="ECO:0007669"/>
    <property type="project" value="UniProtKB-UniRule"/>
</dbReference>
<dbReference type="Pfam" id="PF21760">
    <property type="entry name" value="SecD_1st"/>
    <property type="match status" value="1"/>
</dbReference>
<evidence type="ECO:0000313" key="14">
    <source>
        <dbReference type="Proteomes" id="UP000032360"/>
    </source>
</evidence>
<feature type="transmembrane region" description="Helical" evidence="9">
    <location>
        <begin position="397"/>
        <end position="419"/>
    </location>
</feature>
<dbReference type="Gene3D" id="1.20.1640.10">
    <property type="entry name" value="Multidrug efflux transporter AcrB transmembrane domain"/>
    <property type="match status" value="1"/>
</dbReference>
<dbReference type="InterPro" id="IPR048634">
    <property type="entry name" value="SecD_SecF_C"/>
</dbReference>
<feature type="domain" description="Protein export membrane protein SecD/SecF C-terminal" evidence="10">
    <location>
        <begin position="280"/>
        <end position="453"/>
    </location>
</feature>
<dbReference type="GO" id="GO:0015450">
    <property type="term" value="F:protein-transporting ATPase activity"/>
    <property type="evidence" value="ECO:0007669"/>
    <property type="project" value="InterPro"/>
</dbReference>
<keyword evidence="7 9" id="KW-0811">Translocation</keyword>
<keyword evidence="8 9" id="KW-0472">Membrane</keyword>
<protein>
    <recommendedName>
        <fullName evidence="9">Protein translocase subunit SecD</fullName>
    </recommendedName>
</protein>
<reference evidence="13 14" key="1">
    <citation type="submission" date="2015-01" db="EMBL/GenBank/DDBJ databases">
        <title>Draft genome of the acidophilic iron oxidizer Acidithrix ferrooxidans strain Py-F3.</title>
        <authorList>
            <person name="Poehlein A."/>
            <person name="Eisen S."/>
            <person name="Schloemann M."/>
            <person name="Johnson B.D."/>
            <person name="Daniel R."/>
            <person name="Muehling M."/>
        </authorList>
    </citation>
    <scope>NUCLEOTIDE SEQUENCE [LARGE SCALE GENOMIC DNA]</scope>
    <source>
        <strain evidence="13 14">Py-F3</strain>
    </source>
</reference>
<dbReference type="HAMAP" id="MF_01463_B">
    <property type="entry name" value="SecD_B"/>
    <property type="match status" value="1"/>
</dbReference>
<dbReference type="GO" id="GO:0005886">
    <property type="term" value="C:plasma membrane"/>
    <property type="evidence" value="ECO:0007669"/>
    <property type="project" value="UniProtKB-SubCell"/>
</dbReference>
<dbReference type="NCBIfam" id="TIGR01129">
    <property type="entry name" value="secD"/>
    <property type="match status" value="1"/>
</dbReference>
<keyword evidence="14" id="KW-1185">Reference proteome</keyword>
<evidence type="ECO:0000259" key="12">
    <source>
        <dbReference type="Pfam" id="PF22599"/>
    </source>
</evidence>
<dbReference type="InterPro" id="IPR055344">
    <property type="entry name" value="SecD_SecF_C_bact"/>
</dbReference>
<accession>A0A0D8HGJ4</accession>
<dbReference type="NCBIfam" id="TIGR00916">
    <property type="entry name" value="2A0604s01"/>
    <property type="match status" value="1"/>
</dbReference>
<name>A0A0D8HGJ4_9ACTN</name>
<dbReference type="Gene3D" id="3.30.70.3220">
    <property type="match status" value="1"/>
</dbReference>
<feature type="transmembrane region" description="Helical" evidence="9">
    <location>
        <begin position="297"/>
        <end position="315"/>
    </location>
</feature>
<keyword evidence="3 9" id="KW-1003">Cell membrane</keyword>
<comment type="subcellular location">
    <subcellularLocation>
        <location evidence="1 9">Cell membrane</location>
        <topology evidence="1 9">Multi-pass membrane protein</topology>
    </subcellularLocation>
</comment>
<feature type="transmembrane region" description="Helical" evidence="9">
    <location>
        <begin position="425"/>
        <end position="444"/>
    </location>
</feature>
<dbReference type="PANTHER" id="PTHR30081:SF1">
    <property type="entry name" value="PROTEIN TRANSLOCASE SUBUNIT SECD"/>
    <property type="match status" value="1"/>
</dbReference>
<sequence>MKRSGWFMVIATFVISIGAFVAVLALNYAPVLGLDLQGGLSVVYAPAHTVSQATLNETISIIRNRVDGLGVAEPNITSQGHDIVVQLPGVKDPAAALKIIGQTALLRFRPVLCSAAPYTKPPASLHLTASELTPTCPTSATNSNILAYVPTTSTAADLPTSNVILPQIVNGAVVGRYVMGPSVLTGSALKSAYAGLDSTGNWLVNFTLTKTGSPAFDALAKKYYGQYVAIVLDGNVISAPKINSTSFGGQGQISGQFTQSQADNLALVLRYGALPVQLVQQTVQTVSPTLGQSSLKAGVFAGIVGLIVVMAYTIFYYRALGIVVVLGLGTTAALLWGIISYMGHTSGLTLDLSGVTGLIVSIGVTVDSYIVFFERLKDEVRSGKTVRSSVDRGFKKAFRTIVAADLVSFIGALLLYLLSIGPVRGFAFFLGLSTVLDVVTSWTFTRPLVMILGRSEVVTKAKWLGMARGLAVKGA</sequence>
<feature type="domain" description="Protein translocase subunit SecDF P1" evidence="11">
    <location>
        <begin position="56"/>
        <end position="111"/>
    </location>
</feature>
<evidence type="ECO:0000256" key="8">
    <source>
        <dbReference type="ARBA" id="ARBA00023136"/>
    </source>
</evidence>
<comment type="caution">
    <text evidence="9">Lacks conserved residue(s) required for the propagation of feature annotation.</text>
</comment>
<evidence type="ECO:0000256" key="7">
    <source>
        <dbReference type="ARBA" id="ARBA00023010"/>
    </source>
</evidence>
<evidence type="ECO:0000313" key="13">
    <source>
        <dbReference type="EMBL" id="KJF16877.1"/>
    </source>
</evidence>
<keyword evidence="5 9" id="KW-0653">Protein transport</keyword>
<dbReference type="InterPro" id="IPR054384">
    <property type="entry name" value="SecDF_P1_head"/>
</dbReference>
<evidence type="ECO:0000256" key="1">
    <source>
        <dbReference type="ARBA" id="ARBA00004651"/>
    </source>
</evidence>
<comment type="function">
    <text evidence="9">Part of the Sec protein translocase complex. Interacts with the SecYEG preprotein conducting channel. SecDF uses the proton motive force (PMF) to complete protein translocation after the ATP-dependent function of SecA.</text>
</comment>
<feature type="domain" description="SecDF P1 head subdomain" evidence="12">
    <location>
        <begin position="182"/>
        <end position="276"/>
    </location>
</feature>
<evidence type="ECO:0000256" key="6">
    <source>
        <dbReference type="ARBA" id="ARBA00022989"/>
    </source>
</evidence>
<dbReference type="InterPro" id="IPR005791">
    <property type="entry name" value="SecD"/>
</dbReference>
<dbReference type="InterPro" id="IPR048631">
    <property type="entry name" value="SecD_1st"/>
</dbReference>
<comment type="caution">
    <text evidence="13">The sequence shown here is derived from an EMBL/GenBank/DDBJ whole genome shotgun (WGS) entry which is preliminary data.</text>
</comment>
<dbReference type="STRING" id="1280514.AXFE_22980"/>
<dbReference type="RefSeq" id="WP_052605910.1">
    <property type="nucleotide sequence ID" value="NZ_JXYS01000072.1"/>
</dbReference>
<keyword evidence="2 9" id="KW-0813">Transport</keyword>
<organism evidence="13 14">
    <name type="scientific">Acidithrix ferrooxidans</name>
    <dbReference type="NCBI Taxonomy" id="1280514"/>
    <lineage>
        <taxon>Bacteria</taxon>
        <taxon>Bacillati</taxon>
        <taxon>Actinomycetota</taxon>
        <taxon>Acidimicrobiia</taxon>
        <taxon>Acidimicrobiales</taxon>
        <taxon>Acidimicrobiaceae</taxon>
        <taxon>Acidithrix</taxon>
    </lineage>
</organism>
<dbReference type="InterPro" id="IPR022813">
    <property type="entry name" value="SecD/SecF_arch_bac"/>
</dbReference>
<comment type="similarity">
    <text evidence="9">Belongs to the SecD/SecF family. SecD subfamily.</text>
</comment>
<keyword evidence="4 9" id="KW-0812">Transmembrane</keyword>
<dbReference type="SUPFAM" id="SSF82866">
    <property type="entry name" value="Multidrug efflux transporter AcrB transmembrane domain"/>
    <property type="match status" value="1"/>
</dbReference>
<dbReference type="PATRIC" id="fig|1280514.3.peg.3019"/>
<proteinExistence type="inferred from homology"/>
<dbReference type="Gene3D" id="3.30.1360.200">
    <property type="match status" value="1"/>
</dbReference>
<dbReference type="EMBL" id="JXYS01000072">
    <property type="protein sequence ID" value="KJF16877.1"/>
    <property type="molecule type" value="Genomic_DNA"/>
</dbReference>
<dbReference type="GO" id="GO:0043952">
    <property type="term" value="P:protein transport by the Sec complex"/>
    <property type="evidence" value="ECO:0007669"/>
    <property type="project" value="UniProtKB-UniRule"/>
</dbReference>
<evidence type="ECO:0000256" key="5">
    <source>
        <dbReference type="ARBA" id="ARBA00022927"/>
    </source>
</evidence>
<evidence type="ECO:0000256" key="4">
    <source>
        <dbReference type="ARBA" id="ARBA00022692"/>
    </source>
</evidence>
<evidence type="ECO:0000256" key="9">
    <source>
        <dbReference type="HAMAP-Rule" id="MF_01463"/>
    </source>
</evidence>
<evidence type="ECO:0000259" key="10">
    <source>
        <dbReference type="Pfam" id="PF02355"/>
    </source>
</evidence>
<dbReference type="GO" id="GO:0065002">
    <property type="term" value="P:intracellular protein transmembrane transport"/>
    <property type="evidence" value="ECO:0007669"/>
    <property type="project" value="UniProtKB-UniRule"/>
</dbReference>